<evidence type="ECO:0000256" key="1">
    <source>
        <dbReference type="SAM" id="MobiDB-lite"/>
    </source>
</evidence>
<dbReference type="Proteomes" id="UP000199013">
    <property type="component" value="Unassembled WGS sequence"/>
</dbReference>
<name>A0A1C3PBP0_9ACTN</name>
<reference evidence="3" key="1">
    <citation type="submission" date="2016-02" db="EMBL/GenBank/DDBJ databases">
        <authorList>
            <person name="Wibberg D."/>
        </authorList>
    </citation>
    <scope>NUCLEOTIDE SEQUENCE [LARGE SCALE GENOMIC DNA]</scope>
</reference>
<feature type="region of interest" description="Disordered" evidence="1">
    <location>
        <begin position="35"/>
        <end position="67"/>
    </location>
</feature>
<dbReference type="EMBL" id="FLUV01002191">
    <property type="protein sequence ID" value="SBW27230.1"/>
    <property type="molecule type" value="Genomic_DNA"/>
</dbReference>
<evidence type="ECO:0000313" key="2">
    <source>
        <dbReference type="EMBL" id="SBW27230.1"/>
    </source>
</evidence>
<feature type="compositionally biased region" description="Basic and acidic residues" evidence="1">
    <location>
        <begin position="56"/>
        <end position="67"/>
    </location>
</feature>
<keyword evidence="3" id="KW-1185">Reference proteome</keyword>
<sequence length="67" mass="7530">MSLQRSIVPKSQRQHDHASFVLPEARLSQATKVKRAGRQMGEHGSVPYEGTSYEGTSHERASYEGTW</sequence>
<organism evidence="2 3">
    <name type="scientific">Candidatus Protofrankia californiensis</name>
    <dbReference type="NCBI Taxonomy" id="1839754"/>
    <lineage>
        <taxon>Bacteria</taxon>
        <taxon>Bacillati</taxon>
        <taxon>Actinomycetota</taxon>
        <taxon>Actinomycetes</taxon>
        <taxon>Frankiales</taxon>
        <taxon>Frankiaceae</taxon>
        <taxon>Protofrankia</taxon>
    </lineage>
</organism>
<proteinExistence type="predicted"/>
<protein>
    <submittedName>
        <fullName evidence="2">Uncharacterized protein</fullName>
    </submittedName>
</protein>
<gene>
    <name evidence="2" type="ORF">FDG2_5227</name>
</gene>
<evidence type="ECO:0000313" key="3">
    <source>
        <dbReference type="Proteomes" id="UP000199013"/>
    </source>
</evidence>
<accession>A0A1C3PBP0</accession>
<dbReference type="AlphaFoldDB" id="A0A1C3PBP0"/>